<dbReference type="EMBL" id="LHZA01000144">
    <property type="protein sequence ID" value="KXU93885.1"/>
    <property type="molecule type" value="Genomic_DNA"/>
</dbReference>
<proteinExistence type="predicted"/>
<protein>
    <submittedName>
        <fullName evidence="1">Uncharacterized protein</fullName>
    </submittedName>
</protein>
<dbReference type="PATRIC" id="fig|178900.5.peg.2493"/>
<reference evidence="1 2" key="1">
    <citation type="submission" date="2015-06" db="EMBL/GenBank/DDBJ databases">
        <title>Improved classification and identification of acetic acid bacteria using matrix-assisted laser desorption/ionization time-of-flight mass spectrometry; Gluconobacter nephelii and Gluconobacter uchimurae are later heterotypic synonyms of Gluconobacter japonicus and Gluconobacter oxydans, respectively.</title>
        <authorList>
            <person name="Li L."/>
            <person name="Cleenwerck I."/>
            <person name="De Vuyst L."/>
            <person name="Vandamme P."/>
        </authorList>
    </citation>
    <scope>NUCLEOTIDE SEQUENCE [LARGE SCALE GENOMIC DNA]</scope>
    <source>
        <strain evidence="1 2">LMG 1625</strain>
    </source>
</reference>
<dbReference type="Proteomes" id="UP000075473">
    <property type="component" value="Unassembled WGS sequence"/>
</dbReference>
<dbReference type="AlphaFoldDB" id="A0A149Q971"/>
<organism evidence="1 2">
    <name type="scientific">Acetobacter cerevisiae</name>
    <dbReference type="NCBI Taxonomy" id="178900"/>
    <lineage>
        <taxon>Bacteria</taxon>
        <taxon>Pseudomonadati</taxon>
        <taxon>Pseudomonadota</taxon>
        <taxon>Alphaproteobacteria</taxon>
        <taxon>Acetobacterales</taxon>
        <taxon>Acetobacteraceae</taxon>
        <taxon>Acetobacter</taxon>
    </lineage>
</organism>
<comment type="caution">
    <text evidence="1">The sequence shown here is derived from an EMBL/GenBank/DDBJ whole genome shotgun (WGS) entry which is preliminary data.</text>
</comment>
<dbReference type="RefSeq" id="WP_061500081.1">
    <property type="nucleotide sequence ID" value="NZ_LHZA01000144.1"/>
</dbReference>
<sequence>MLTTSYRPRIQTFREDIIRTLPKAPNTKQGIEALRAQPTNRLILAFLTWRMRLVPIKPREVRVWASGVSRLEFKAIRPKIRSFLSKVESGQDLKPHLSDLVNTKGVVLPGASQSARGQDIDSVLIRDGLHHFHIGRKEAGNPKGRSGTLIFAEVLEKEFRIVALSNHQAFTIGTPEHLRFFKVCQAYISKDIPEGQAFMSRPVMASGHPADLVQFSDRCAMEIERLEPSLDDPEFMDRLYNSYSVDSSGNAFRRPERPELVWYFEDMKFGFLEKKTNVFFCIFPFYER</sequence>
<evidence type="ECO:0000313" key="2">
    <source>
        <dbReference type="Proteomes" id="UP000075473"/>
    </source>
</evidence>
<accession>A0A149Q971</accession>
<evidence type="ECO:0000313" key="1">
    <source>
        <dbReference type="EMBL" id="KXU93885.1"/>
    </source>
</evidence>
<gene>
    <name evidence="1" type="ORF">AD928_07910</name>
</gene>
<name>A0A149Q971_9PROT</name>